<accession>A0A4Y2AR50</accession>
<reference evidence="2 3" key="1">
    <citation type="journal article" date="2019" name="Sci. Rep.">
        <title>Orb-weaving spider Araneus ventricosus genome elucidates the spidroin gene catalogue.</title>
        <authorList>
            <person name="Kono N."/>
            <person name="Nakamura H."/>
            <person name="Ohtoshi R."/>
            <person name="Moran D.A.P."/>
            <person name="Shinohara A."/>
            <person name="Yoshida Y."/>
            <person name="Fujiwara M."/>
            <person name="Mori M."/>
            <person name="Tomita M."/>
            <person name="Arakawa K."/>
        </authorList>
    </citation>
    <scope>NUCLEOTIDE SEQUENCE [LARGE SCALE GENOMIC DNA]</scope>
</reference>
<name>A0A4Y2AR50_ARAVE</name>
<evidence type="ECO:0000313" key="2">
    <source>
        <dbReference type="EMBL" id="GBL81977.1"/>
    </source>
</evidence>
<feature type="signal peptide" evidence="1">
    <location>
        <begin position="1"/>
        <end position="17"/>
    </location>
</feature>
<comment type="caution">
    <text evidence="2">The sequence shown here is derived from an EMBL/GenBank/DDBJ whole genome shotgun (WGS) entry which is preliminary data.</text>
</comment>
<evidence type="ECO:0000256" key="1">
    <source>
        <dbReference type="SAM" id="SignalP"/>
    </source>
</evidence>
<organism evidence="2 3">
    <name type="scientific">Araneus ventricosus</name>
    <name type="common">Orbweaver spider</name>
    <name type="synonym">Epeira ventricosa</name>
    <dbReference type="NCBI Taxonomy" id="182803"/>
    <lineage>
        <taxon>Eukaryota</taxon>
        <taxon>Metazoa</taxon>
        <taxon>Ecdysozoa</taxon>
        <taxon>Arthropoda</taxon>
        <taxon>Chelicerata</taxon>
        <taxon>Arachnida</taxon>
        <taxon>Araneae</taxon>
        <taxon>Araneomorphae</taxon>
        <taxon>Entelegynae</taxon>
        <taxon>Araneoidea</taxon>
        <taxon>Araneidae</taxon>
        <taxon>Araneus</taxon>
    </lineage>
</organism>
<dbReference type="EMBL" id="BGPR01000027">
    <property type="protein sequence ID" value="GBL81977.1"/>
    <property type="molecule type" value="Genomic_DNA"/>
</dbReference>
<evidence type="ECO:0008006" key="4">
    <source>
        <dbReference type="Google" id="ProtNLM"/>
    </source>
</evidence>
<keyword evidence="3" id="KW-1185">Reference proteome</keyword>
<dbReference type="AlphaFoldDB" id="A0A4Y2AR50"/>
<evidence type="ECO:0000313" key="3">
    <source>
        <dbReference type="Proteomes" id="UP000499080"/>
    </source>
</evidence>
<protein>
    <recommendedName>
        <fullName evidence="4">DUF19 domain-containing protein</fullName>
    </recommendedName>
</protein>
<sequence>MNFIFLCAFCFFAIVYGETLSADDLKKYPSCWEYGLCQGESSSKKLAGCLKNNLKPKELQSYFQLLNTYYPFNSDSLDGKINEYCSFDDDKKQNVFEKIIDADFGFLKKASDEGNEGTQSRTTKLILCVYNVFQNLQSQGKCHKES</sequence>
<proteinExistence type="predicted"/>
<keyword evidence="1" id="KW-0732">Signal</keyword>
<gene>
    <name evidence="2" type="ORF">AVEN_50557_1</name>
</gene>
<feature type="chain" id="PRO_5021293685" description="DUF19 domain-containing protein" evidence="1">
    <location>
        <begin position="18"/>
        <end position="146"/>
    </location>
</feature>
<dbReference type="Proteomes" id="UP000499080">
    <property type="component" value="Unassembled WGS sequence"/>
</dbReference>